<evidence type="ECO:0000313" key="1">
    <source>
        <dbReference type="EMBL" id="QEW28647.1"/>
    </source>
</evidence>
<dbReference type="AlphaFoldDB" id="A0A5P3AH01"/>
<dbReference type="EMBL" id="CP031598">
    <property type="protein sequence ID" value="QEW28647.1"/>
    <property type="molecule type" value="Genomic_DNA"/>
</dbReference>
<dbReference type="KEGG" id="rid:RIdsm_04479"/>
<proteinExistence type="predicted"/>
<sequence length="253" mass="28013">MNRADISRATKDAYERLEHQFPKISTMPRDPRGLPIPANVAANPGNGKSIFAVIDLNKQIDLFCSKRCAVTGTVLDPTDVWFVTTSDSALVPFGLFLDAPMCGEAKDFTLQVCPYFGISGYSRISDDQAKAMVSGRNTLISGNDKSLPSEFLAVRVNGFTVVPTSQGLHFLPDRHYSRIEWWVGRTCKRVVEGPEVRVEIAKGIQDGLSKLAAGQWPQWAKQSLDGSLIDCWPWEEPRAAETLFHKAKELNGE</sequence>
<accession>A0A5P3AH01</accession>
<protein>
    <submittedName>
        <fullName evidence="1">Uncharacterized protein</fullName>
    </submittedName>
</protein>
<organism evidence="1 2">
    <name type="scientific">Roseovarius indicus</name>
    <dbReference type="NCBI Taxonomy" id="540747"/>
    <lineage>
        <taxon>Bacteria</taxon>
        <taxon>Pseudomonadati</taxon>
        <taxon>Pseudomonadota</taxon>
        <taxon>Alphaproteobacteria</taxon>
        <taxon>Rhodobacterales</taxon>
        <taxon>Roseobacteraceae</taxon>
        <taxon>Roseovarius</taxon>
    </lineage>
</organism>
<gene>
    <name evidence="1" type="ORF">RIdsm_04479</name>
</gene>
<dbReference type="RefSeq" id="WP_143100542.1">
    <property type="nucleotide sequence ID" value="NZ_CP031598.1"/>
</dbReference>
<dbReference type="Proteomes" id="UP000325785">
    <property type="component" value="Chromosome"/>
</dbReference>
<reference evidence="1 2" key="1">
    <citation type="submission" date="2018-08" db="EMBL/GenBank/DDBJ databases">
        <title>Genetic Globetrotter - A new plasmid hitch-hiking vast phylogenetic and geographic distances.</title>
        <authorList>
            <person name="Vollmers J."/>
            <person name="Petersen J."/>
        </authorList>
    </citation>
    <scope>NUCLEOTIDE SEQUENCE [LARGE SCALE GENOMIC DNA]</scope>
    <source>
        <strain evidence="1 2">DSM 26383</strain>
    </source>
</reference>
<dbReference type="OrthoDB" id="7849401at2"/>
<name>A0A5P3AH01_9RHOB</name>
<evidence type="ECO:0000313" key="2">
    <source>
        <dbReference type="Proteomes" id="UP000325785"/>
    </source>
</evidence>